<keyword evidence="1" id="KW-0175">Coiled coil</keyword>
<reference evidence="2 3" key="1">
    <citation type="submission" date="2016-10" db="EMBL/GenBank/DDBJ databases">
        <authorList>
            <person name="de Groot N.N."/>
        </authorList>
    </citation>
    <scope>NUCLEOTIDE SEQUENCE [LARGE SCALE GENOMIC DNA]</scope>
    <source>
        <strain evidence="2 3">DSM 9990</strain>
    </source>
</reference>
<accession>A0A1I4R8C6</accession>
<dbReference type="Proteomes" id="UP000199611">
    <property type="component" value="Unassembled WGS sequence"/>
</dbReference>
<dbReference type="EMBL" id="FOUU01000001">
    <property type="protein sequence ID" value="SFM48554.1"/>
    <property type="molecule type" value="Genomic_DNA"/>
</dbReference>
<dbReference type="PANTHER" id="PTHR38753">
    <property type="entry name" value="SLR1441 PROTEIN"/>
    <property type="match status" value="1"/>
</dbReference>
<dbReference type="PANTHER" id="PTHR38753:SF1">
    <property type="entry name" value="SLR1441 PROTEIN"/>
    <property type="match status" value="1"/>
</dbReference>
<dbReference type="OrthoDB" id="9784940at2"/>
<evidence type="ECO:0000256" key="1">
    <source>
        <dbReference type="SAM" id="Coils"/>
    </source>
</evidence>
<dbReference type="SUPFAM" id="SSF58104">
    <property type="entry name" value="Methyl-accepting chemotaxis protein (MCP) signaling domain"/>
    <property type="match status" value="1"/>
</dbReference>
<dbReference type="AlphaFoldDB" id="A0A1I4R8C6"/>
<gene>
    <name evidence="2" type="ORF">SAMN05660836_00469</name>
</gene>
<dbReference type="STRING" id="39841.SAMN05660836_00469"/>
<organism evidence="2 3">
    <name type="scientific">Thermodesulforhabdus norvegica</name>
    <dbReference type="NCBI Taxonomy" id="39841"/>
    <lineage>
        <taxon>Bacteria</taxon>
        <taxon>Pseudomonadati</taxon>
        <taxon>Thermodesulfobacteriota</taxon>
        <taxon>Syntrophobacteria</taxon>
        <taxon>Syntrophobacterales</taxon>
        <taxon>Thermodesulforhabdaceae</taxon>
        <taxon>Thermodesulforhabdus</taxon>
    </lineage>
</organism>
<proteinExistence type="predicted"/>
<sequence>MPVSVSFIKRLESLDPQLRSILIAMLEEIERQREESVTKKEFNELKGIVKELAEAQKQTDLRLNSLAQKVEELAEAQKRTEARVEELAEAQKQTDLRLNSLAQKVEELAEAQKRTEARVEELAEAQKRTEARVEELAEAQKRTEARVEELAAAQKKTEEEIRILVKRMDAFEERLEGISHSVGYSLENRVYGKLPGLLKDRYGIEIEGRLVRKYLPVDGKDIQVNIYGYGKRDGQRLLLLGECKVRPSKNEIRRFKKYAEKIGALEEAEVFLLVVAHDFPPAIERFLQDENIPYIWSYELEE</sequence>
<evidence type="ECO:0008006" key="4">
    <source>
        <dbReference type="Google" id="ProtNLM"/>
    </source>
</evidence>
<protein>
    <recommendedName>
        <fullName evidence="4">Chordopoxvirus fusion protein</fullName>
    </recommendedName>
</protein>
<dbReference type="RefSeq" id="WP_093393179.1">
    <property type="nucleotide sequence ID" value="NZ_FOUU01000001.1"/>
</dbReference>
<evidence type="ECO:0000313" key="2">
    <source>
        <dbReference type="EMBL" id="SFM48554.1"/>
    </source>
</evidence>
<feature type="coiled-coil region" evidence="1">
    <location>
        <begin position="63"/>
        <end position="174"/>
    </location>
</feature>
<keyword evidence="3" id="KW-1185">Reference proteome</keyword>
<evidence type="ECO:0000313" key="3">
    <source>
        <dbReference type="Proteomes" id="UP000199611"/>
    </source>
</evidence>
<name>A0A1I4R8C6_9BACT</name>
<dbReference type="Gene3D" id="1.10.287.950">
    <property type="entry name" value="Methyl-accepting chemotaxis protein"/>
    <property type="match status" value="1"/>
</dbReference>